<dbReference type="EMBL" id="BSDO01000001">
    <property type="protein sequence ID" value="GLI21645.1"/>
    <property type="molecule type" value="Genomic_DNA"/>
</dbReference>
<dbReference type="SMART" id="SM00100">
    <property type="entry name" value="cNMP"/>
    <property type="match status" value="1"/>
</dbReference>
<evidence type="ECO:0000259" key="4">
    <source>
        <dbReference type="PROSITE" id="PS50042"/>
    </source>
</evidence>
<evidence type="ECO:0000313" key="9">
    <source>
        <dbReference type="Proteomes" id="UP001245370"/>
    </source>
</evidence>
<dbReference type="RefSeq" id="WP_169121546.1">
    <property type="nucleotide sequence ID" value="NZ_BSDO01000001.1"/>
</dbReference>
<comment type="caution">
    <text evidence="6">The sequence shown here is derived from an EMBL/GenBank/DDBJ whole genome shotgun (WGS) entry which is preliminary data.</text>
</comment>
<feature type="domain" description="HTH crp-type" evidence="5">
    <location>
        <begin position="147"/>
        <end position="214"/>
    </location>
</feature>
<dbReference type="CDD" id="cd00038">
    <property type="entry name" value="CAP_ED"/>
    <property type="match status" value="1"/>
</dbReference>
<evidence type="ECO:0000256" key="2">
    <source>
        <dbReference type="ARBA" id="ARBA00023125"/>
    </source>
</evidence>
<dbReference type="InterPro" id="IPR050397">
    <property type="entry name" value="Env_Response_Regulators"/>
</dbReference>
<evidence type="ECO:0000256" key="3">
    <source>
        <dbReference type="ARBA" id="ARBA00023163"/>
    </source>
</evidence>
<dbReference type="InterPro" id="IPR012318">
    <property type="entry name" value="HTH_CRP"/>
</dbReference>
<dbReference type="SMART" id="SM00419">
    <property type="entry name" value="HTH_CRP"/>
    <property type="match status" value="1"/>
</dbReference>
<dbReference type="InterPro" id="IPR014710">
    <property type="entry name" value="RmlC-like_jellyroll"/>
</dbReference>
<dbReference type="PROSITE" id="PS50042">
    <property type="entry name" value="CNMP_BINDING_3"/>
    <property type="match status" value="1"/>
</dbReference>
<dbReference type="GO" id="GO:0005829">
    <property type="term" value="C:cytosol"/>
    <property type="evidence" value="ECO:0007669"/>
    <property type="project" value="TreeGrafter"/>
</dbReference>
<dbReference type="InterPro" id="IPR036388">
    <property type="entry name" value="WH-like_DNA-bd_sf"/>
</dbReference>
<keyword evidence="1" id="KW-0805">Transcription regulation</keyword>
<dbReference type="NCBIfam" id="NF006901">
    <property type="entry name" value="PRK09392.1"/>
    <property type="match status" value="1"/>
</dbReference>
<reference evidence="7 9" key="2">
    <citation type="submission" date="2023-07" db="EMBL/GenBank/DDBJ databases">
        <title>Genomic Encyclopedia of Type Strains, Phase IV (KMG-IV): sequencing the most valuable type-strain genomes for metagenomic binning, comparative biology and taxonomic classification.</title>
        <authorList>
            <person name="Goeker M."/>
        </authorList>
    </citation>
    <scope>NUCLEOTIDE SEQUENCE [LARGE SCALE GENOMIC DNA]</scope>
    <source>
        <strain evidence="7 9">DSM 338</strain>
    </source>
</reference>
<evidence type="ECO:0000313" key="6">
    <source>
        <dbReference type="EMBL" id="GLI21645.1"/>
    </source>
</evidence>
<dbReference type="InterPro" id="IPR000595">
    <property type="entry name" value="cNMP-bd_dom"/>
</dbReference>
<keyword evidence="9" id="KW-1185">Reference proteome</keyword>
<evidence type="ECO:0000259" key="5">
    <source>
        <dbReference type="PROSITE" id="PS51063"/>
    </source>
</evidence>
<dbReference type="SUPFAM" id="SSF46785">
    <property type="entry name" value="Winged helix' DNA-binding domain"/>
    <property type="match status" value="1"/>
</dbReference>
<dbReference type="Gene3D" id="1.10.10.10">
    <property type="entry name" value="Winged helix-like DNA-binding domain superfamily/Winged helix DNA-binding domain"/>
    <property type="match status" value="1"/>
</dbReference>
<dbReference type="EMBL" id="JAVDPY010000002">
    <property type="protein sequence ID" value="MDR6333370.1"/>
    <property type="molecule type" value="Genomic_DNA"/>
</dbReference>
<dbReference type="InterPro" id="IPR018490">
    <property type="entry name" value="cNMP-bd_dom_sf"/>
</dbReference>
<dbReference type="Pfam" id="PF00027">
    <property type="entry name" value="cNMP_binding"/>
    <property type="match status" value="1"/>
</dbReference>
<organism evidence="6 8">
    <name type="scientific">Xanthobacter flavus</name>
    <dbReference type="NCBI Taxonomy" id="281"/>
    <lineage>
        <taxon>Bacteria</taxon>
        <taxon>Pseudomonadati</taxon>
        <taxon>Pseudomonadota</taxon>
        <taxon>Alphaproteobacteria</taxon>
        <taxon>Hyphomicrobiales</taxon>
        <taxon>Xanthobacteraceae</taxon>
        <taxon>Xanthobacter</taxon>
    </lineage>
</organism>
<dbReference type="GeneID" id="95762114"/>
<dbReference type="AlphaFoldDB" id="A0A9W6FIZ0"/>
<dbReference type="PANTHER" id="PTHR24567:SF26">
    <property type="entry name" value="REGULATORY PROTEIN YEIL"/>
    <property type="match status" value="1"/>
</dbReference>
<dbReference type="Proteomes" id="UP001245370">
    <property type="component" value="Unassembled WGS sequence"/>
</dbReference>
<reference evidence="6" key="1">
    <citation type="submission" date="2022-12" db="EMBL/GenBank/DDBJ databases">
        <title>Reference genome sequencing for broad-spectrum identification of bacterial and archaeal isolates by mass spectrometry.</title>
        <authorList>
            <person name="Sekiguchi Y."/>
            <person name="Tourlousse D.M."/>
        </authorList>
    </citation>
    <scope>NUCLEOTIDE SEQUENCE</scope>
    <source>
        <strain evidence="6">301</strain>
    </source>
</reference>
<dbReference type="GO" id="GO:0003677">
    <property type="term" value="F:DNA binding"/>
    <property type="evidence" value="ECO:0007669"/>
    <property type="project" value="UniProtKB-KW"/>
</dbReference>
<gene>
    <name evidence="6" type="primary">ftrB</name>
    <name evidence="7" type="ORF">GGQ86_001834</name>
    <name evidence="6" type="ORF">XFLAVUS301_13190</name>
</gene>
<proteinExistence type="predicted"/>
<dbReference type="Gene3D" id="2.60.120.10">
    <property type="entry name" value="Jelly Rolls"/>
    <property type="match status" value="1"/>
</dbReference>
<evidence type="ECO:0000313" key="7">
    <source>
        <dbReference type="EMBL" id="MDR6333370.1"/>
    </source>
</evidence>
<dbReference type="PANTHER" id="PTHR24567">
    <property type="entry name" value="CRP FAMILY TRANSCRIPTIONAL REGULATORY PROTEIN"/>
    <property type="match status" value="1"/>
</dbReference>
<sequence length="230" mass="25370">MRPDDAAVIRSLPLFADAREETFAELVRTAFLQRFPPGVTLINENDEADFLHVVVEGQVELFATSGERETTMSIVEPVGTFILAAVLNARIYLQSARTLQKSQVLMIPAEKVRDALGTDEAFTRAVVTELARGYRRAVKEVKGQKLRTGAERLANWLLQRAEAERADRITLPFEKRVLSSLLGMTPENLSRAFAVLKTHGVTSRGAVITLADRATLAAFARPDPLIDGPE</sequence>
<protein>
    <submittedName>
        <fullName evidence="7">CRP/FNR family transcriptional activator FtrB</fullName>
    </submittedName>
    <submittedName>
        <fullName evidence="6">Transcriptional regulator</fullName>
    </submittedName>
</protein>
<accession>A0A9W6FIZ0</accession>
<evidence type="ECO:0000313" key="8">
    <source>
        <dbReference type="Proteomes" id="UP001144397"/>
    </source>
</evidence>
<evidence type="ECO:0000256" key="1">
    <source>
        <dbReference type="ARBA" id="ARBA00023015"/>
    </source>
</evidence>
<dbReference type="Proteomes" id="UP001144397">
    <property type="component" value="Unassembled WGS sequence"/>
</dbReference>
<name>A0A9W6FIZ0_XANFL</name>
<keyword evidence="3" id="KW-0804">Transcription</keyword>
<feature type="domain" description="Cyclic nucleotide-binding" evidence="4">
    <location>
        <begin position="14"/>
        <end position="133"/>
    </location>
</feature>
<dbReference type="SUPFAM" id="SSF51206">
    <property type="entry name" value="cAMP-binding domain-like"/>
    <property type="match status" value="1"/>
</dbReference>
<dbReference type="InterPro" id="IPR036390">
    <property type="entry name" value="WH_DNA-bd_sf"/>
</dbReference>
<keyword evidence="2" id="KW-0238">DNA-binding</keyword>
<dbReference type="PROSITE" id="PS51063">
    <property type="entry name" value="HTH_CRP_2"/>
    <property type="match status" value="1"/>
</dbReference>
<dbReference type="GO" id="GO:0003700">
    <property type="term" value="F:DNA-binding transcription factor activity"/>
    <property type="evidence" value="ECO:0007669"/>
    <property type="project" value="TreeGrafter"/>
</dbReference>
<dbReference type="Pfam" id="PF13545">
    <property type="entry name" value="HTH_Crp_2"/>
    <property type="match status" value="1"/>
</dbReference>